<dbReference type="OrthoDB" id="5402098at2"/>
<protein>
    <recommendedName>
        <fullName evidence="4">Lipoprotein</fullName>
    </recommendedName>
</protein>
<evidence type="ECO:0000313" key="3">
    <source>
        <dbReference type="Proteomes" id="UP000006334"/>
    </source>
</evidence>
<name>K6YWX2_9ALTE</name>
<dbReference type="EMBL" id="BAEN01000059">
    <property type="protein sequence ID" value="GAC15730.1"/>
    <property type="molecule type" value="Genomic_DNA"/>
</dbReference>
<organism evidence="2 3">
    <name type="scientific">Aliiglaciecola lipolytica E3</name>
    <dbReference type="NCBI Taxonomy" id="1127673"/>
    <lineage>
        <taxon>Bacteria</taxon>
        <taxon>Pseudomonadati</taxon>
        <taxon>Pseudomonadota</taxon>
        <taxon>Gammaproteobacteria</taxon>
        <taxon>Alteromonadales</taxon>
        <taxon>Alteromonadaceae</taxon>
        <taxon>Aliiglaciecola</taxon>
    </lineage>
</organism>
<proteinExistence type="predicted"/>
<evidence type="ECO:0000313" key="2">
    <source>
        <dbReference type="EMBL" id="GAC15730.1"/>
    </source>
</evidence>
<feature type="chain" id="PRO_5003900419" description="Lipoprotein" evidence="1">
    <location>
        <begin position="24"/>
        <end position="186"/>
    </location>
</feature>
<dbReference type="RefSeq" id="WP_008845535.1">
    <property type="nucleotide sequence ID" value="NZ_BAEN01000059.1"/>
</dbReference>
<gene>
    <name evidence="2" type="ORF">GLIP_3109</name>
</gene>
<keyword evidence="3" id="KW-1185">Reference proteome</keyword>
<comment type="caution">
    <text evidence="2">The sequence shown here is derived from an EMBL/GenBank/DDBJ whole genome shotgun (WGS) entry which is preliminary data.</text>
</comment>
<dbReference type="AlphaFoldDB" id="K6YWX2"/>
<dbReference type="STRING" id="1127673.GLIP_3109"/>
<evidence type="ECO:0000256" key="1">
    <source>
        <dbReference type="SAM" id="SignalP"/>
    </source>
</evidence>
<accession>K6YWX2</accession>
<dbReference type="PROSITE" id="PS51257">
    <property type="entry name" value="PROKAR_LIPOPROTEIN"/>
    <property type="match status" value="1"/>
</dbReference>
<sequence length="186" mass="20234">MNCFSLRFLLLGLSLSLISGCQSNGNGEDTLGWGTRAVICTGGGIAGAYIAKELAEAYFERRPGNYSEKEIDTYTKAFQLGLFISFCKLADYAGNTIYKNLSEQGRKEREAQVLAAAASSTATTYSDPSNPSLSGTVTPTRTYQETSMNRECVDMEDTLADGTQSETIYVKYCRELPNGVYQPTTA</sequence>
<feature type="signal peptide" evidence="1">
    <location>
        <begin position="1"/>
        <end position="23"/>
    </location>
</feature>
<reference evidence="2 3" key="1">
    <citation type="journal article" date="2017" name="Antonie Van Leeuwenhoek">
        <title>Rhizobium rhizosphaerae sp. nov., a novel species isolated from rice rhizosphere.</title>
        <authorList>
            <person name="Zhao J.J."/>
            <person name="Zhang J."/>
            <person name="Zhang R.J."/>
            <person name="Zhang C.W."/>
            <person name="Yin H.Q."/>
            <person name="Zhang X.X."/>
        </authorList>
    </citation>
    <scope>NUCLEOTIDE SEQUENCE [LARGE SCALE GENOMIC DNA]</scope>
    <source>
        <strain evidence="2 3">E3</strain>
    </source>
</reference>
<evidence type="ECO:0008006" key="4">
    <source>
        <dbReference type="Google" id="ProtNLM"/>
    </source>
</evidence>
<dbReference type="Proteomes" id="UP000006334">
    <property type="component" value="Unassembled WGS sequence"/>
</dbReference>
<keyword evidence="1" id="KW-0732">Signal</keyword>